<keyword evidence="1 5" id="KW-0963">Cytoplasm</keyword>
<keyword evidence="8" id="KW-1185">Reference proteome</keyword>
<organism evidence="7 8">
    <name type="scientific">Wenzhouxiangella limi</name>
    <dbReference type="NCBI Taxonomy" id="2707351"/>
    <lineage>
        <taxon>Bacteria</taxon>
        <taxon>Pseudomonadati</taxon>
        <taxon>Pseudomonadota</taxon>
        <taxon>Gammaproteobacteria</taxon>
        <taxon>Chromatiales</taxon>
        <taxon>Wenzhouxiangellaceae</taxon>
        <taxon>Wenzhouxiangella</taxon>
    </lineage>
</organism>
<dbReference type="SUPFAM" id="SSF53098">
    <property type="entry name" value="Ribonuclease H-like"/>
    <property type="match status" value="1"/>
</dbReference>
<keyword evidence="4 5" id="KW-0378">Hydrolase</keyword>
<reference evidence="7 8" key="1">
    <citation type="submission" date="2020-02" db="EMBL/GenBank/DDBJ databases">
        <authorList>
            <person name="Zhang X.-Y."/>
        </authorList>
    </citation>
    <scope>NUCLEOTIDE SEQUENCE [LARGE SCALE GENOMIC DNA]</scope>
    <source>
        <strain evidence="7 8">C33</strain>
    </source>
</reference>
<sequence>MPESGALLAIDYGTRTAGLAIGHRLTGSARPLAPIRYRRPEALLTELAAVIKQWKPERIVVGLPLGSDGDETPMSREIRRFAATLADIAPNRAIEFHDERMSSEHAARDFAERRGQGRARRRDAERMDSLAAAVILESWMSEHGCI</sequence>
<dbReference type="CDD" id="cd16964">
    <property type="entry name" value="YqgF"/>
    <property type="match status" value="1"/>
</dbReference>
<dbReference type="Gene3D" id="3.30.420.140">
    <property type="entry name" value="YqgF/RNase H-like domain"/>
    <property type="match status" value="1"/>
</dbReference>
<accession>A0A845UZQ1</accession>
<dbReference type="GO" id="GO:0016788">
    <property type="term" value="F:hydrolase activity, acting on ester bonds"/>
    <property type="evidence" value="ECO:0007669"/>
    <property type="project" value="UniProtKB-UniRule"/>
</dbReference>
<evidence type="ECO:0000256" key="2">
    <source>
        <dbReference type="ARBA" id="ARBA00022517"/>
    </source>
</evidence>
<feature type="domain" description="YqgF/RNase H-like" evidence="6">
    <location>
        <begin position="5"/>
        <end position="106"/>
    </location>
</feature>
<dbReference type="NCBIfam" id="TIGR00250">
    <property type="entry name" value="RNAse_H_YqgF"/>
    <property type="match status" value="1"/>
</dbReference>
<evidence type="ECO:0000256" key="5">
    <source>
        <dbReference type="HAMAP-Rule" id="MF_00651"/>
    </source>
</evidence>
<dbReference type="InterPro" id="IPR037027">
    <property type="entry name" value="YqgF/RNaseH-like_dom_sf"/>
</dbReference>
<dbReference type="GO" id="GO:0004518">
    <property type="term" value="F:nuclease activity"/>
    <property type="evidence" value="ECO:0007669"/>
    <property type="project" value="UniProtKB-KW"/>
</dbReference>
<keyword evidence="2 5" id="KW-0690">Ribosome biogenesis</keyword>
<evidence type="ECO:0000313" key="7">
    <source>
        <dbReference type="EMBL" id="NDY95944.1"/>
    </source>
</evidence>
<comment type="function">
    <text evidence="5">Could be a nuclease involved in processing of the 5'-end of pre-16S rRNA.</text>
</comment>
<comment type="similarity">
    <text evidence="5">Belongs to the YqgF HJR family.</text>
</comment>
<keyword evidence="3 5" id="KW-0540">Nuclease</keyword>
<protein>
    <recommendedName>
        <fullName evidence="5">Putative pre-16S rRNA nuclease</fullName>
        <ecNumber evidence="5">3.1.-.-</ecNumber>
    </recommendedName>
</protein>
<dbReference type="HAMAP" id="MF_00651">
    <property type="entry name" value="Nuclease_YqgF"/>
    <property type="match status" value="1"/>
</dbReference>
<dbReference type="InterPro" id="IPR005227">
    <property type="entry name" value="YqgF"/>
</dbReference>
<dbReference type="InterPro" id="IPR006641">
    <property type="entry name" value="YqgF/RNaseH-like_dom"/>
</dbReference>
<dbReference type="InterPro" id="IPR012337">
    <property type="entry name" value="RNaseH-like_sf"/>
</dbReference>
<name>A0A845UZQ1_9GAMM</name>
<evidence type="ECO:0000256" key="4">
    <source>
        <dbReference type="ARBA" id="ARBA00022801"/>
    </source>
</evidence>
<dbReference type="PANTHER" id="PTHR33317">
    <property type="entry name" value="POLYNUCLEOTIDYL TRANSFERASE, RIBONUCLEASE H-LIKE SUPERFAMILY PROTEIN"/>
    <property type="match status" value="1"/>
</dbReference>
<evidence type="ECO:0000313" key="8">
    <source>
        <dbReference type="Proteomes" id="UP000484885"/>
    </source>
</evidence>
<comment type="subcellular location">
    <subcellularLocation>
        <location evidence="5">Cytoplasm</location>
    </subcellularLocation>
</comment>
<dbReference type="GO" id="GO:0005829">
    <property type="term" value="C:cytosol"/>
    <property type="evidence" value="ECO:0007669"/>
    <property type="project" value="TreeGrafter"/>
</dbReference>
<evidence type="ECO:0000256" key="1">
    <source>
        <dbReference type="ARBA" id="ARBA00022490"/>
    </source>
</evidence>
<dbReference type="EMBL" id="JAAGSC010000041">
    <property type="protein sequence ID" value="NDY95944.1"/>
    <property type="molecule type" value="Genomic_DNA"/>
</dbReference>
<dbReference type="AlphaFoldDB" id="A0A845UZQ1"/>
<proteinExistence type="inferred from homology"/>
<dbReference type="Proteomes" id="UP000484885">
    <property type="component" value="Unassembled WGS sequence"/>
</dbReference>
<gene>
    <name evidence="7" type="primary">ruvX</name>
    <name evidence="7" type="ORF">G3I74_09400</name>
</gene>
<evidence type="ECO:0000256" key="3">
    <source>
        <dbReference type="ARBA" id="ARBA00022722"/>
    </source>
</evidence>
<dbReference type="EC" id="3.1.-.-" evidence="5"/>
<dbReference type="RefSeq" id="WP_164211339.1">
    <property type="nucleotide sequence ID" value="NZ_JAAGSC010000041.1"/>
</dbReference>
<dbReference type="PANTHER" id="PTHR33317:SF4">
    <property type="entry name" value="POLYNUCLEOTIDYL TRANSFERASE, RIBONUCLEASE H-LIKE SUPERFAMILY PROTEIN"/>
    <property type="match status" value="1"/>
</dbReference>
<dbReference type="SMART" id="SM00732">
    <property type="entry name" value="YqgFc"/>
    <property type="match status" value="1"/>
</dbReference>
<dbReference type="GO" id="GO:0000967">
    <property type="term" value="P:rRNA 5'-end processing"/>
    <property type="evidence" value="ECO:0007669"/>
    <property type="project" value="UniProtKB-UniRule"/>
</dbReference>
<dbReference type="Pfam" id="PF03652">
    <property type="entry name" value="RuvX"/>
    <property type="match status" value="1"/>
</dbReference>
<evidence type="ECO:0000259" key="6">
    <source>
        <dbReference type="SMART" id="SM00732"/>
    </source>
</evidence>
<comment type="caution">
    <text evidence="7">The sequence shown here is derived from an EMBL/GenBank/DDBJ whole genome shotgun (WGS) entry which is preliminary data.</text>
</comment>